<name>A0ABP1DY35_9APHY</name>
<dbReference type="Pfam" id="PF00067">
    <property type="entry name" value="p450"/>
    <property type="match status" value="1"/>
</dbReference>
<dbReference type="EMBL" id="OZ037950">
    <property type="protein sequence ID" value="CAL1712696.1"/>
    <property type="molecule type" value="Genomic_DNA"/>
</dbReference>
<keyword evidence="6" id="KW-0408">Iron</keyword>
<evidence type="ECO:0000256" key="5">
    <source>
        <dbReference type="ARBA" id="ARBA00023002"/>
    </source>
</evidence>
<dbReference type="PANTHER" id="PTHR24305">
    <property type="entry name" value="CYTOCHROME P450"/>
    <property type="match status" value="1"/>
</dbReference>
<dbReference type="InterPro" id="IPR050121">
    <property type="entry name" value="Cytochrome_P450_monoxygenase"/>
</dbReference>
<feature type="transmembrane region" description="Helical" evidence="8">
    <location>
        <begin position="45"/>
        <end position="68"/>
    </location>
</feature>
<evidence type="ECO:0000256" key="7">
    <source>
        <dbReference type="ARBA" id="ARBA00023033"/>
    </source>
</evidence>
<dbReference type="SUPFAM" id="SSF48264">
    <property type="entry name" value="Cytochrome P450"/>
    <property type="match status" value="1"/>
</dbReference>
<keyword evidence="10" id="KW-1185">Reference proteome</keyword>
<evidence type="ECO:0000256" key="3">
    <source>
        <dbReference type="ARBA" id="ARBA00010617"/>
    </source>
</evidence>
<reference evidence="10" key="1">
    <citation type="submission" date="2024-04" db="EMBL/GenBank/DDBJ databases">
        <authorList>
            <person name="Shaw F."/>
            <person name="Minotto A."/>
        </authorList>
    </citation>
    <scope>NUCLEOTIDE SEQUENCE [LARGE SCALE GENOMIC DNA]</scope>
</reference>
<evidence type="ECO:0000313" key="9">
    <source>
        <dbReference type="EMBL" id="CAL1712696.1"/>
    </source>
</evidence>
<evidence type="ECO:0000256" key="2">
    <source>
        <dbReference type="ARBA" id="ARBA00005179"/>
    </source>
</evidence>
<dbReference type="PRINTS" id="PR00463">
    <property type="entry name" value="EP450I"/>
</dbReference>
<comment type="pathway">
    <text evidence="2">Secondary metabolite biosynthesis.</text>
</comment>
<keyword evidence="5" id="KW-0560">Oxidoreductase</keyword>
<dbReference type="InterPro" id="IPR001128">
    <property type="entry name" value="Cyt_P450"/>
</dbReference>
<protein>
    <recommendedName>
        <fullName evidence="11">Cytochrome P450</fullName>
    </recommendedName>
</protein>
<keyword evidence="8" id="KW-0472">Membrane</keyword>
<dbReference type="InterPro" id="IPR002401">
    <property type="entry name" value="Cyt_P450_E_grp-I"/>
</dbReference>
<evidence type="ECO:0000256" key="4">
    <source>
        <dbReference type="ARBA" id="ARBA00022723"/>
    </source>
</evidence>
<evidence type="ECO:0000313" key="10">
    <source>
        <dbReference type="Proteomes" id="UP001497453"/>
    </source>
</evidence>
<accession>A0ABP1DY35</accession>
<gene>
    <name evidence="9" type="ORF">GFSPODELE1_LOCUS8944</name>
</gene>
<dbReference type="PANTHER" id="PTHR24305:SF187">
    <property type="entry name" value="P450, PUTATIVE (EUROFUNG)-RELATED"/>
    <property type="match status" value="1"/>
</dbReference>
<evidence type="ECO:0000256" key="1">
    <source>
        <dbReference type="ARBA" id="ARBA00001971"/>
    </source>
</evidence>
<comment type="cofactor">
    <cofactor evidence="1">
        <name>heme</name>
        <dbReference type="ChEBI" id="CHEBI:30413"/>
    </cofactor>
</comment>
<dbReference type="InterPro" id="IPR036396">
    <property type="entry name" value="Cyt_P450_sf"/>
</dbReference>
<dbReference type="Gene3D" id="1.10.630.10">
    <property type="entry name" value="Cytochrome P450"/>
    <property type="match status" value="1"/>
</dbReference>
<proteinExistence type="inferred from homology"/>
<keyword evidence="8" id="KW-1133">Transmembrane helix</keyword>
<organism evidence="9 10">
    <name type="scientific">Somion occarium</name>
    <dbReference type="NCBI Taxonomy" id="3059160"/>
    <lineage>
        <taxon>Eukaryota</taxon>
        <taxon>Fungi</taxon>
        <taxon>Dikarya</taxon>
        <taxon>Basidiomycota</taxon>
        <taxon>Agaricomycotina</taxon>
        <taxon>Agaricomycetes</taxon>
        <taxon>Polyporales</taxon>
        <taxon>Cerrenaceae</taxon>
        <taxon>Somion</taxon>
    </lineage>
</organism>
<keyword evidence="4" id="KW-0479">Metal-binding</keyword>
<evidence type="ECO:0000256" key="6">
    <source>
        <dbReference type="ARBA" id="ARBA00023004"/>
    </source>
</evidence>
<evidence type="ECO:0000256" key="8">
    <source>
        <dbReference type="SAM" id="Phobius"/>
    </source>
</evidence>
<keyword evidence="7" id="KW-0503">Monooxygenase</keyword>
<evidence type="ECO:0008006" key="11">
    <source>
        <dbReference type="Google" id="ProtNLM"/>
    </source>
</evidence>
<sequence>MFLDTTLAALCAYLVLHYHEPSGITDGLLVILPALVGAILFAGPLTLWSCVTTTASYFFVLVLSVVLYRLSPFHPLAHFPGPVLNKATKLAGVWTTWTGHQHLTNQELHVKYGPFVRVGPNDLSIVDVDAVISVLGPTGMPKGRYYNARRDPNAPSNLIILQGEPHAHRRRLWNRGLTPESLHEYEAVIAKRASQVIAHFQETSSGDIDLVKWINYFTFDVMGDMAFGRGFNMILDGDKDGLWETIEQWALSAALISHMPWAIRWFERIPLVSKNLIKLRKFGLECAMQRMKAGATTKDLWYHLSDEAGIEREKPSVKEVASDGALAVIAGADTTASAVASLFWFLLQNPNIYKQLQEEIDTVYADHSDPLSTAKHSKLVYLNACINEALRLHPPVPTNGPRQVPEGAKARVVAGRVIPEGTQIYVPPYSLHRDPRYFSPSPNAFIPERWLDSDKTMESAAFIPFSFGPANCVGRQMAKQEMLMFASVLLQNFTFSFVDGFDAEAWPAQLHDYFVTTRGPLMVRAKPRSV</sequence>
<keyword evidence="8" id="KW-0812">Transmembrane</keyword>
<dbReference type="CDD" id="cd11061">
    <property type="entry name" value="CYP67-like"/>
    <property type="match status" value="1"/>
</dbReference>
<dbReference type="PRINTS" id="PR00385">
    <property type="entry name" value="P450"/>
</dbReference>
<dbReference type="Proteomes" id="UP001497453">
    <property type="component" value="Chromosome 7"/>
</dbReference>
<comment type="similarity">
    <text evidence="3">Belongs to the cytochrome P450 family.</text>
</comment>